<reference evidence="1 2" key="1">
    <citation type="submission" date="2023-10" db="EMBL/GenBank/DDBJ databases">
        <title>Complete Genome Sequence of Limnobacter thiooxidans CS-K2T, Isolated from freshwater lake sediments in Bavaria, Germany.</title>
        <authorList>
            <person name="Naruki M."/>
            <person name="Watanabe A."/>
            <person name="Warashina T."/>
            <person name="Morita T."/>
            <person name="Arakawa K."/>
        </authorList>
    </citation>
    <scope>NUCLEOTIDE SEQUENCE [LARGE SCALE GENOMIC DNA]</scope>
    <source>
        <strain evidence="1 2">CS-K2</strain>
    </source>
</reference>
<organism evidence="1 2">
    <name type="scientific">Limnobacter thiooxidans</name>
    <dbReference type="NCBI Taxonomy" id="131080"/>
    <lineage>
        <taxon>Bacteria</taxon>
        <taxon>Pseudomonadati</taxon>
        <taxon>Pseudomonadota</taxon>
        <taxon>Betaproteobacteria</taxon>
        <taxon>Burkholderiales</taxon>
        <taxon>Burkholderiaceae</taxon>
        <taxon>Limnobacter</taxon>
    </lineage>
</organism>
<sequence>METFLKITLCYLAVVPDSVSEMYLFYLDMEHWAMRVGFGFNAVYLLPEHLGF</sequence>
<evidence type="ECO:0000313" key="2">
    <source>
        <dbReference type="Proteomes" id="UP001329151"/>
    </source>
</evidence>
<dbReference type="AlphaFoldDB" id="A0AA86J3D7"/>
<keyword evidence="2" id="KW-1185">Reference proteome</keyword>
<name>A0AA86J3D7_9BURK</name>
<dbReference type="RefSeq" id="WP_338284473.1">
    <property type="nucleotide sequence ID" value="NZ_AP028947.1"/>
</dbReference>
<protein>
    <submittedName>
        <fullName evidence="1">Uncharacterized protein</fullName>
    </submittedName>
</protein>
<accession>A0AA86J3D7</accession>
<evidence type="ECO:0000313" key="1">
    <source>
        <dbReference type="EMBL" id="BET27016.1"/>
    </source>
</evidence>
<dbReference type="KEGG" id="lto:RGQ30_25170"/>
<proteinExistence type="predicted"/>
<dbReference type="Proteomes" id="UP001329151">
    <property type="component" value="Chromosome"/>
</dbReference>
<gene>
    <name evidence="1" type="ORF">RGQ30_25170</name>
</gene>
<dbReference type="EMBL" id="AP028947">
    <property type="protein sequence ID" value="BET27016.1"/>
    <property type="molecule type" value="Genomic_DNA"/>
</dbReference>